<accession>A0ABX9WDV4</accession>
<protein>
    <submittedName>
        <fullName evidence="1">Uncharacterized protein</fullName>
    </submittedName>
</protein>
<name>A0ABX9WDV4_9ACTN</name>
<dbReference type="Proteomes" id="UP000280698">
    <property type="component" value="Unassembled WGS sequence"/>
</dbReference>
<evidence type="ECO:0000313" key="1">
    <source>
        <dbReference type="EMBL" id="RNL98004.1"/>
    </source>
</evidence>
<evidence type="ECO:0000313" key="2">
    <source>
        <dbReference type="Proteomes" id="UP000280698"/>
    </source>
</evidence>
<organism evidence="1 2">
    <name type="scientific">Micromonospora solifontis</name>
    <dbReference type="NCBI Taxonomy" id="2487138"/>
    <lineage>
        <taxon>Bacteria</taxon>
        <taxon>Bacillati</taxon>
        <taxon>Actinomycetota</taxon>
        <taxon>Actinomycetes</taxon>
        <taxon>Micromonosporales</taxon>
        <taxon>Micromonosporaceae</taxon>
        <taxon>Micromonospora</taxon>
    </lineage>
</organism>
<comment type="caution">
    <text evidence="1">The sequence shown here is derived from an EMBL/GenBank/DDBJ whole genome shotgun (WGS) entry which is preliminary data.</text>
</comment>
<keyword evidence="2" id="KW-1185">Reference proteome</keyword>
<reference evidence="1 2" key="1">
    <citation type="submission" date="2018-11" db="EMBL/GenBank/DDBJ databases">
        <title>Micromonospora sp. PPF5-17, a new actinomycetes isolated from a hot spring soil.</title>
        <authorList>
            <person name="Thawai C."/>
        </authorList>
    </citation>
    <scope>NUCLEOTIDE SEQUENCE [LARGE SCALE GENOMIC DNA]</scope>
    <source>
        <strain evidence="1 2">PPF5-17</strain>
    </source>
</reference>
<dbReference type="EMBL" id="RJLN01000044">
    <property type="protein sequence ID" value="RNL98004.1"/>
    <property type="molecule type" value="Genomic_DNA"/>
</dbReference>
<gene>
    <name evidence="1" type="ORF">EFE23_16525</name>
</gene>
<proteinExistence type="predicted"/>
<sequence>MLYQVGWLFQVVLEEIAPVIQSFAFDLGLQVQDQRCSTRNWALRMCLPRTLEVFIRNSERMMWSAHPEQSSVRPEPAEPFVDPLVSADEFCQNELDLYLLQTEVQALPEMPPVHDGSM</sequence>